<dbReference type="GO" id="GO:0046983">
    <property type="term" value="F:protein dimerization activity"/>
    <property type="evidence" value="ECO:0007669"/>
    <property type="project" value="InterPro"/>
</dbReference>
<feature type="compositionally biased region" description="Low complexity" evidence="3">
    <location>
        <begin position="17"/>
        <end position="29"/>
    </location>
</feature>
<dbReference type="STRING" id="747676.F4RX15"/>
<dbReference type="OrthoDB" id="71302at2759"/>
<dbReference type="SMART" id="SM00353">
    <property type="entry name" value="HLH"/>
    <property type="match status" value="1"/>
</dbReference>
<evidence type="ECO:0000256" key="1">
    <source>
        <dbReference type="ARBA" id="ARBA00023125"/>
    </source>
</evidence>
<dbReference type="InterPro" id="IPR036638">
    <property type="entry name" value="HLH_DNA-bd_sf"/>
</dbReference>
<sequence>MFFWMNRFIFSHPTLRSTQSTHVSSPSSTRPHLNPNLFSSTSQEEPLTMNSMISTTTGYHPSSSQSLDHQAQRIPWSSSHEDGSNEREEPIAGSSHTHWNPPRSRSSSPHNQDPQADSNPLHSTTTEINHEDELNSKIDKRLAEASTLAWNDHVTGNEGSDACTNGNGNGESVDRNSDQWKQNRKNNHKEVERRRRETINEGITELKKIIPGTEKNKGEILKQAVKYIQELKETEERNQDRWRLEKIRLEESIQEQSNKFETLSRDYLNLEAENESLKRWIIELGEKKTQSMPFRRVREEQEEEEEEDHDHQRVPSRTSSEPTRIDPQRNSTSNKTIPAIYIHNPQHQETESNIHHLLRTETEEFGMKRSTDNDDNDQPNSSKKFKLN</sequence>
<evidence type="ECO:0000256" key="3">
    <source>
        <dbReference type="SAM" id="MobiDB-lite"/>
    </source>
</evidence>
<dbReference type="eggNOG" id="KOG1318">
    <property type="taxonomic scope" value="Eukaryota"/>
</dbReference>
<dbReference type="InterPro" id="IPR047206">
    <property type="entry name" value="bHLHzip_scCBP1-like"/>
</dbReference>
<dbReference type="KEGG" id="mlr:MELLADRAFT_78668"/>
<dbReference type="InterPro" id="IPR011598">
    <property type="entry name" value="bHLH_dom"/>
</dbReference>
<evidence type="ECO:0000259" key="4">
    <source>
        <dbReference type="PROSITE" id="PS50888"/>
    </source>
</evidence>
<dbReference type="PANTHER" id="PTHR47787">
    <property type="entry name" value="CENTROMERE-BINDING PROTEIN 1"/>
    <property type="match status" value="1"/>
</dbReference>
<feature type="region of interest" description="Disordered" evidence="3">
    <location>
        <begin position="292"/>
        <end position="388"/>
    </location>
</feature>
<feature type="region of interest" description="Disordered" evidence="3">
    <location>
        <begin position="16"/>
        <end position="133"/>
    </location>
</feature>
<dbReference type="InParanoid" id="F4RX15"/>
<feature type="compositionally biased region" description="Polar residues" evidence="3">
    <location>
        <begin position="36"/>
        <end position="69"/>
    </location>
</feature>
<dbReference type="RefSeq" id="XP_007413583.1">
    <property type="nucleotide sequence ID" value="XM_007413521.1"/>
</dbReference>
<organism evidence="6">
    <name type="scientific">Melampsora larici-populina (strain 98AG31 / pathotype 3-4-7)</name>
    <name type="common">Poplar leaf rust fungus</name>
    <dbReference type="NCBI Taxonomy" id="747676"/>
    <lineage>
        <taxon>Eukaryota</taxon>
        <taxon>Fungi</taxon>
        <taxon>Dikarya</taxon>
        <taxon>Basidiomycota</taxon>
        <taxon>Pucciniomycotina</taxon>
        <taxon>Pucciniomycetes</taxon>
        <taxon>Pucciniales</taxon>
        <taxon>Melampsoraceae</taxon>
        <taxon>Melampsora</taxon>
    </lineage>
</organism>
<feature type="compositionally biased region" description="Basic and acidic residues" evidence="3">
    <location>
        <begin position="346"/>
        <end position="372"/>
    </location>
</feature>
<gene>
    <name evidence="5" type="ORF">MELLADRAFT_78668</name>
</gene>
<feature type="domain" description="BHLH" evidence="4">
    <location>
        <begin position="183"/>
        <end position="231"/>
    </location>
</feature>
<evidence type="ECO:0000313" key="5">
    <source>
        <dbReference type="EMBL" id="EGG03123.1"/>
    </source>
</evidence>
<dbReference type="PANTHER" id="PTHR47787:SF1">
    <property type="entry name" value="CENTROMERE-BINDING PROTEIN 1"/>
    <property type="match status" value="1"/>
</dbReference>
<keyword evidence="2" id="KW-0539">Nucleus</keyword>
<dbReference type="AlphaFoldDB" id="F4RX15"/>
<dbReference type="VEuPathDB" id="FungiDB:MELLADRAFT_78668"/>
<dbReference type="GeneID" id="18933150"/>
<dbReference type="HOGENOM" id="CLU_711892_0_0_1"/>
<dbReference type="GO" id="GO:0003677">
    <property type="term" value="F:DNA binding"/>
    <property type="evidence" value="ECO:0007669"/>
    <property type="project" value="UniProtKB-KW"/>
</dbReference>
<feature type="compositionally biased region" description="Basic and acidic residues" evidence="3">
    <location>
        <begin position="79"/>
        <end position="90"/>
    </location>
</feature>
<dbReference type="Proteomes" id="UP000001072">
    <property type="component" value="Unassembled WGS sequence"/>
</dbReference>
<protein>
    <recommendedName>
        <fullName evidence="4">BHLH domain-containing protein</fullName>
    </recommendedName>
</protein>
<feature type="compositionally biased region" description="Polar residues" evidence="3">
    <location>
        <begin position="315"/>
        <end position="336"/>
    </location>
</feature>
<dbReference type="PROSITE" id="PS50888">
    <property type="entry name" value="BHLH"/>
    <property type="match status" value="1"/>
</dbReference>
<dbReference type="CDD" id="cd11398">
    <property type="entry name" value="bHLHzip_scCBP1"/>
    <property type="match status" value="1"/>
</dbReference>
<accession>F4RX15</accession>
<dbReference type="Gene3D" id="4.10.280.10">
    <property type="entry name" value="Helix-loop-helix DNA-binding domain"/>
    <property type="match status" value="1"/>
</dbReference>
<proteinExistence type="predicted"/>
<dbReference type="EMBL" id="GL883126">
    <property type="protein sequence ID" value="EGG03123.1"/>
    <property type="molecule type" value="Genomic_DNA"/>
</dbReference>
<name>F4RX15_MELLP</name>
<feature type="compositionally biased region" description="Polar residues" evidence="3">
    <location>
        <begin position="110"/>
        <end position="127"/>
    </location>
</feature>
<reference evidence="6" key="1">
    <citation type="journal article" date="2011" name="Proc. Natl. Acad. Sci. U.S.A.">
        <title>Obligate biotrophy features unraveled by the genomic analysis of rust fungi.</title>
        <authorList>
            <person name="Duplessis S."/>
            <person name="Cuomo C.A."/>
            <person name="Lin Y.-C."/>
            <person name="Aerts A."/>
            <person name="Tisserant E."/>
            <person name="Veneault-Fourrey C."/>
            <person name="Joly D.L."/>
            <person name="Hacquard S."/>
            <person name="Amselem J."/>
            <person name="Cantarel B.L."/>
            <person name="Chiu R."/>
            <person name="Coutinho P.M."/>
            <person name="Feau N."/>
            <person name="Field M."/>
            <person name="Frey P."/>
            <person name="Gelhaye E."/>
            <person name="Goldberg J."/>
            <person name="Grabherr M.G."/>
            <person name="Kodira C.D."/>
            <person name="Kohler A."/>
            <person name="Kuees U."/>
            <person name="Lindquist E.A."/>
            <person name="Lucas S.M."/>
            <person name="Mago R."/>
            <person name="Mauceli E."/>
            <person name="Morin E."/>
            <person name="Murat C."/>
            <person name="Pangilinan J.L."/>
            <person name="Park R."/>
            <person name="Pearson M."/>
            <person name="Quesneville H."/>
            <person name="Rouhier N."/>
            <person name="Sakthikumar S."/>
            <person name="Salamov A.A."/>
            <person name="Schmutz J."/>
            <person name="Selles B."/>
            <person name="Shapiro H."/>
            <person name="Tanguay P."/>
            <person name="Tuskan G.A."/>
            <person name="Henrissat B."/>
            <person name="Van de Peer Y."/>
            <person name="Rouze P."/>
            <person name="Ellis J.G."/>
            <person name="Dodds P.N."/>
            <person name="Schein J.E."/>
            <person name="Zhong S."/>
            <person name="Hamelin R.C."/>
            <person name="Grigoriev I.V."/>
            <person name="Szabo L.J."/>
            <person name="Martin F."/>
        </authorList>
    </citation>
    <scope>NUCLEOTIDE SEQUENCE [LARGE SCALE GENOMIC DNA]</scope>
    <source>
        <strain evidence="6">98AG31 / pathotype 3-4-7</strain>
    </source>
</reference>
<dbReference type="GO" id="GO:0005634">
    <property type="term" value="C:nucleus"/>
    <property type="evidence" value="ECO:0007669"/>
    <property type="project" value="TreeGrafter"/>
</dbReference>
<evidence type="ECO:0000313" key="6">
    <source>
        <dbReference type="Proteomes" id="UP000001072"/>
    </source>
</evidence>
<dbReference type="Pfam" id="PF00010">
    <property type="entry name" value="HLH"/>
    <property type="match status" value="1"/>
</dbReference>
<dbReference type="GO" id="GO:0003700">
    <property type="term" value="F:DNA-binding transcription factor activity"/>
    <property type="evidence" value="ECO:0007669"/>
    <property type="project" value="InterPro"/>
</dbReference>
<dbReference type="SUPFAM" id="SSF47459">
    <property type="entry name" value="HLH, helix-loop-helix DNA-binding domain"/>
    <property type="match status" value="1"/>
</dbReference>
<evidence type="ECO:0000256" key="2">
    <source>
        <dbReference type="ARBA" id="ARBA00023242"/>
    </source>
</evidence>
<keyword evidence="1" id="KW-0238">DNA-binding</keyword>
<keyword evidence="6" id="KW-1185">Reference proteome</keyword>
<feature type="region of interest" description="Disordered" evidence="3">
    <location>
        <begin position="151"/>
        <end position="195"/>
    </location>
</feature>